<gene>
    <name evidence="1" type="ORF">DHA2_152642</name>
</gene>
<dbReference type="AlphaFoldDB" id="V6TFN8"/>
<reference evidence="1 2" key="2">
    <citation type="journal article" date="2013" name="Genome Biol. Evol.">
        <title>Genome sequencing of Giardia lamblia genotypes A2 and B isolates (DH and GS) and comparative analysis with the genomes of genotypes A1 and E (WB and Pig).</title>
        <authorList>
            <person name="Adam R.D."/>
            <person name="Dahlstrom E.W."/>
            <person name="Martens C.A."/>
            <person name="Bruno D.P."/>
            <person name="Barbian K.D."/>
            <person name="Ricklefs S.M."/>
            <person name="Hernandez M.M."/>
            <person name="Narla N.P."/>
            <person name="Patel R.B."/>
            <person name="Porcella S.F."/>
            <person name="Nash T.E."/>
        </authorList>
    </citation>
    <scope>NUCLEOTIDE SEQUENCE [LARGE SCALE GENOMIC DNA]</scope>
    <source>
        <strain evidence="1 2">DH</strain>
    </source>
</reference>
<reference evidence="2" key="1">
    <citation type="submission" date="2012-02" db="EMBL/GenBank/DDBJ databases">
        <title>Genome sequencing of Giardia lamblia Genotypes A2 and B isolates (DH and GS) and comparative analysis with the genomes of Genotypes A1 and E (WB and Pig).</title>
        <authorList>
            <person name="Adam R."/>
            <person name="Dahlstrom E."/>
            <person name="Martens C."/>
            <person name="Bruno D."/>
            <person name="Barbian K."/>
            <person name="Porcella S.F."/>
            <person name="Nash T."/>
        </authorList>
    </citation>
    <scope>NUCLEOTIDE SEQUENCE</scope>
    <source>
        <strain evidence="2">DH</strain>
    </source>
</reference>
<comment type="caution">
    <text evidence="1">The sequence shown here is derived from an EMBL/GenBank/DDBJ whole genome shotgun (WGS) entry which is preliminary data.</text>
</comment>
<proteinExistence type="predicted"/>
<evidence type="ECO:0000313" key="1">
    <source>
        <dbReference type="EMBL" id="ESU37586.1"/>
    </source>
</evidence>
<dbReference type="EMBL" id="AHGT01000024">
    <property type="protein sequence ID" value="ESU37586.1"/>
    <property type="molecule type" value="Genomic_DNA"/>
</dbReference>
<evidence type="ECO:0000313" key="2">
    <source>
        <dbReference type="Proteomes" id="UP000018320"/>
    </source>
</evidence>
<accession>V6TFN8</accession>
<protein>
    <submittedName>
        <fullName evidence="1">DNA-dependent RNA polymerase beta' subunit/160 kD subunit</fullName>
    </submittedName>
</protein>
<feature type="non-terminal residue" evidence="1">
    <location>
        <position position="1"/>
    </location>
</feature>
<organism evidence="1 2">
    <name type="scientific">Giardia intestinalis</name>
    <name type="common">Giardia lamblia</name>
    <dbReference type="NCBI Taxonomy" id="5741"/>
    <lineage>
        <taxon>Eukaryota</taxon>
        <taxon>Metamonada</taxon>
        <taxon>Diplomonadida</taxon>
        <taxon>Hexamitidae</taxon>
        <taxon>Giardiinae</taxon>
        <taxon>Giardia</taxon>
    </lineage>
</organism>
<dbReference type="VEuPathDB" id="GiardiaDB:DHA2_152642"/>
<dbReference type="Proteomes" id="UP000018320">
    <property type="component" value="Unassembled WGS sequence"/>
</dbReference>
<name>V6TFN8_GIAIN</name>
<sequence>VRSESVPHWSCSYRSQGEPCYQLASGGCAIISSFFSPTDQGERERLSLTAHGNTPA</sequence>